<keyword evidence="2" id="KW-1185">Reference proteome</keyword>
<dbReference type="EMBL" id="CAIT01000004">
    <property type="protein sequence ID" value="CCH52012.1"/>
    <property type="molecule type" value="Genomic_DNA"/>
</dbReference>
<dbReference type="RefSeq" id="WP_009280598.1">
    <property type="nucleotide sequence ID" value="NZ_CAIT01000004.1"/>
</dbReference>
<dbReference type="AlphaFoldDB" id="I2GDN8"/>
<organism evidence="1 2">
    <name type="scientific">Fibrisoma limi BUZ 3</name>
    <dbReference type="NCBI Taxonomy" id="1185876"/>
    <lineage>
        <taxon>Bacteria</taxon>
        <taxon>Pseudomonadati</taxon>
        <taxon>Bacteroidota</taxon>
        <taxon>Cytophagia</taxon>
        <taxon>Cytophagales</taxon>
        <taxon>Spirosomataceae</taxon>
        <taxon>Fibrisoma</taxon>
    </lineage>
</organism>
<name>I2GDN8_9BACT</name>
<protein>
    <submittedName>
        <fullName evidence="1">Uncharacterized protein</fullName>
    </submittedName>
</protein>
<accession>I2GDN8</accession>
<sequence length="53" mass="5809">MGYKLYAHRREGKLVSDTVGIPSGNDEVVLAIFKNEVVISFAQTARELFGAIP</sequence>
<evidence type="ECO:0000313" key="2">
    <source>
        <dbReference type="Proteomes" id="UP000009309"/>
    </source>
</evidence>
<proteinExistence type="predicted"/>
<comment type="caution">
    <text evidence="1">The sequence shown here is derived from an EMBL/GenBank/DDBJ whole genome shotgun (WGS) entry which is preliminary data.</text>
</comment>
<dbReference type="Proteomes" id="UP000009309">
    <property type="component" value="Unassembled WGS sequence"/>
</dbReference>
<evidence type="ECO:0000313" key="1">
    <source>
        <dbReference type="EMBL" id="CCH52012.1"/>
    </source>
</evidence>
<gene>
    <name evidence="1" type="ORF">BN8_00979</name>
</gene>
<reference evidence="1 2" key="1">
    <citation type="journal article" date="2012" name="J. Bacteriol.">
        <title>Genome Sequence of the Filamentous Bacterium Fibrisoma limi BUZ 3T.</title>
        <authorList>
            <person name="Filippini M."/>
            <person name="Qi W."/>
            <person name="Jaenicke S."/>
            <person name="Goesmann A."/>
            <person name="Smits T.H."/>
            <person name="Bagheri H.C."/>
        </authorList>
    </citation>
    <scope>NUCLEOTIDE SEQUENCE [LARGE SCALE GENOMIC DNA]</scope>
    <source>
        <strain evidence="2">BUZ 3T</strain>
    </source>
</reference>